<reference evidence="1 2" key="1">
    <citation type="submission" date="2024-06" db="EMBL/GenBank/DDBJ databases">
        <title>Genomic Encyclopedia of Type Strains, Phase IV (KMG-IV): sequencing the most valuable type-strain genomes for metagenomic binning, comparative biology and taxonomic classification.</title>
        <authorList>
            <person name="Goeker M."/>
        </authorList>
    </citation>
    <scope>NUCLEOTIDE SEQUENCE [LARGE SCALE GENOMIC DNA]</scope>
    <source>
        <strain evidence="1 2">DSM 28302</strain>
    </source>
</reference>
<name>A0ABV2JFZ8_9STRE</name>
<protein>
    <submittedName>
        <fullName evidence="1">Pimeloyl-ACP methyl ester carboxylesterase</fullName>
    </submittedName>
</protein>
<dbReference type="Gene3D" id="3.40.50.1820">
    <property type="entry name" value="alpha/beta hydrolase"/>
    <property type="match status" value="1"/>
</dbReference>
<proteinExistence type="predicted"/>
<dbReference type="Proteomes" id="UP001549037">
    <property type="component" value="Unassembled WGS sequence"/>
</dbReference>
<keyword evidence="2" id="KW-1185">Reference proteome</keyword>
<dbReference type="EMBL" id="JBEPLN010000022">
    <property type="protein sequence ID" value="MET3634678.1"/>
    <property type="molecule type" value="Genomic_DNA"/>
</dbReference>
<evidence type="ECO:0000313" key="2">
    <source>
        <dbReference type="Proteomes" id="UP001549037"/>
    </source>
</evidence>
<comment type="caution">
    <text evidence="1">The sequence shown here is derived from an EMBL/GenBank/DDBJ whole genome shotgun (WGS) entry which is preliminary data.</text>
</comment>
<dbReference type="SUPFAM" id="SSF53474">
    <property type="entry name" value="alpha/beta-Hydrolases"/>
    <property type="match status" value="1"/>
</dbReference>
<organism evidence="1 2">
    <name type="scientific">Streptococcus porcorum</name>
    <dbReference type="NCBI Taxonomy" id="701526"/>
    <lineage>
        <taxon>Bacteria</taxon>
        <taxon>Bacillati</taxon>
        <taxon>Bacillota</taxon>
        <taxon>Bacilli</taxon>
        <taxon>Lactobacillales</taxon>
        <taxon>Streptococcaceae</taxon>
        <taxon>Streptococcus</taxon>
    </lineage>
</organism>
<gene>
    <name evidence="1" type="ORF">ABID28_001337</name>
</gene>
<accession>A0ABV2JFZ8</accession>
<evidence type="ECO:0000313" key="1">
    <source>
        <dbReference type="EMBL" id="MET3634678.1"/>
    </source>
</evidence>
<sequence length="48" mass="5318">MPYQYAVDTNQLFPDSELVTVEGGGHWIDSNFNQVALTAIKAFLKNSS</sequence>
<dbReference type="InterPro" id="IPR029058">
    <property type="entry name" value="AB_hydrolase_fold"/>
</dbReference>